<evidence type="ECO:0000313" key="9">
    <source>
        <dbReference type="EMBL" id="CAE0033418.1"/>
    </source>
</evidence>
<evidence type="ECO:0000256" key="2">
    <source>
        <dbReference type="ARBA" id="ARBA00022475"/>
    </source>
</evidence>
<dbReference type="InterPro" id="IPR036259">
    <property type="entry name" value="MFS_trans_sf"/>
</dbReference>
<sequence length="559" mass="60769">MDNSRLSQGWVMVFTAGLLNCLQAGTFFMTPTTLMPLIVKDFDLTIAQASIPIAIGKLCYVLFLVPGGVLVDHFGVRYCLSIGFLGLAILTSAYGAFVSTFAEIILVHIALSAFSSTSGVPVYAVVVASWFTDNLGLAMGMVLSGFSLAGTAIPAILAPIARVYGWRVAMGTMSSILWFVALPLSFFVLKEKPGKDAHEEFTPTRAAVMDEVELELEDRGLGLNSQEKYLFVLFSIAYFALQYQSGCFQENILYFLHTDQGLEISTASLFLSALNFGAFAAKLVGGYLGDIFDRFNMAVILSLFTTAGILMLYISSPVPSLSNNFIFLFCFSVLFGIGYGSTFNALYSIAPVAFGKAGLGRIQSSLFAVGLTGNAIGSVFTGILRTQTGDYRLAFTVALLLSVFTAAVLLMISCSKIARNIREEQYLEQLTGASTESLFGGVSEDFVSVSSYDSVFAARQSYWQKMRNRTFNTFVALRTGYGQNSGGSVHGMKRSETFLNMMRSGLIGNTMEFTGIEDTQPRSTALGGSRSIGRFNAEYRTDFARPTSRSNLLGRDPRW</sequence>
<protein>
    <recommendedName>
        <fullName evidence="7">Major facilitator superfamily (MFS) profile domain-containing protein</fullName>
    </recommendedName>
</protein>
<evidence type="ECO:0000256" key="1">
    <source>
        <dbReference type="ARBA" id="ARBA00004651"/>
    </source>
</evidence>
<dbReference type="InterPro" id="IPR050189">
    <property type="entry name" value="MFS_Efflux_Transporters"/>
</dbReference>
<dbReference type="InterPro" id="IPR011701">
    <property type="entry name" value="MFS"/>
</dbReference>
<feature type="transmembrane region" description="Helical" evidence="6">
    <location>
        <begin position="78"/>
        <end position="98"/>
    </location>
</feature>
<proteinExistence type="predicted"/>
<dbReference type="AlphaFoldDB" id="A0A7S3E783"/>
<feature type="transmembrane region" description="Helical" evidence="6">
    <location>
        <begin position="229"/>
        <end position="246"/>
    </location>
</feature>
<keyword evidence="2" id="KW-1003">Cell membrane</keyword>
<evidence type="ECO:0000256" key="6">
    <source>
        <dbReference type="SAM" id="Phobius"/>
    </source>
</evidence>
<dbReference type="InterPro" id="IPR020846">
    <property type="entry name" value="MFS_dom"/>
</dbReference>
<feature type="transmembrane region" description="Helical" evidence="6">
    <location>
        <begin position="391"/>
        <end position="412"/>
    </location>
</feature>
<feature type="transmembrane region" description="Helical" evidence="6">
    <location>
        <begin position="135"/>
        <end position="158"/>
    </location>
</feature>
<feature type="domain" description="Major facilitator superfamily (MFS) profile" evidence="7">
    <location>
        <begin position="9"/>
        <end position="416"/>
    </location>
</feature>
<organism evidence="8">
    <name type="scientific">Rhodosorus marinus</name>
    <dbReference type="NCBI Taxonomy" id="101924"/>
    <lineage>
        <taxon>Eukaryota</taxon>
        <taxon>Rhodophyta</taxon>
        <taxon>Stylonematophyceae</taxon>
        <taxon>Stylonematales</taxon>
        <taxon>Stylonemataceae</taxon>
        <taxon>Rhodosorus</taxon>
    </lineage>
</organism>
<evidence type="ECO:0000256" key="3">
    <source>
        <dbReference type="ARBA" id="ARBA00022692"/>
    </source>
</evidence>
<gene>
    <name evidence="8" type="ORF">RMAR00112_LOCUS1356</name>
    <name evidence="9" type="ORF">RMAR00112_LOCUS1358</name>
</gene>
<dbReference type="GO" id="GO:0022857">
    <property type="term" value="F:transmembrane transporter activity"/>
    <property type="evidence" value="ECO:0007669"/>
    <property type="project" value="InterPro"/>
</dbReference>
<feature type="transmembrane region" description="Helical" evidence="6">
    <location>
        <begin position="366"/>
        <end position="385"/>
    </location>
</feature>
<accession>A0A7S3E783</accession>
<feature type="transmembrane region" description="Helical" evidence="6">
    <location>
        <begin position="9"/>
        <end position="29"/>
    </location>
</feature>
<comment type="subcellular location">
    <subcellularLocation>
        <location evidence="1">Cell membrane</location>
        <topology evidence="1">Multi-pass membrane protein</topology>
    </subcellularLocation>
</comment>
<dbReference type="PANTHER" id="PTHR43124">
    <property type="entry name" value="PURINE EFFLUX PUMP PBUE"/>
    <property type="match status" value="1"/>
</dbReference>
<keyword evidence="4 6" id="KW-1133">Transmembrane helix</keyword>
<dbReference type="SUPFAM" id="SSF103473">
    <property type="entry name" value="MFS general substrate transporter"/>
    <property type="match status" value="1"/>
</dbReference>
<evidence type="ECO:0000313" key="8">
    <source>
        <dbReference type="EMBL" id="CAE0033416.1"/>
    </source>
</evidence>
<keyword evidence="3 6" id="KW-0812">Transmembrane</keyword>
<feature type="transmembrane region" description="Helical" evidence="6">
    <location>
        <begin position="104"/>
        <end position="128"/>
    </location>
</feature>
<dbReference type="Gene3D" id="1.20.1250.20">
    <property type="entry name" value="MFS general substrate transporter like domains"/>
    <property type="match status" value="2"/>
</dbReference>
<dbReference type="EMBL" id="HBHW01001646">
    <property type="protein sequence ID" value="CAE0033418.1"/>
    <property type="molecule type" value="Transcribed_RNA"/>
</dbReference>
<feature type="transmembrane region" description="Helical" evidence="6">
    <location>
        <begin position="295"/>
        <end position="314"/>
    </location>
</feature>
<evidence type="ECO:0000256" key="5">
    <source>
        <dbReference type="ARBA" id="ARBA00023136"/>
    </source>
</evidence>
<feature type="transmembrane region" description="Helical" evidence="6">
    <location>
        <begin position="326"/>
        <end position="354"/>
    </location>
</feature>
<feature type="transmembrane region" description="Helical" evidence="6">
    <location>
        <begin position="266"/>
        <end position="288"/>
    </location>
</feature>
<dbReference type="GO" id="GO:0005886">
    <property type="term" value="C:plasma membrane"/>
    <property type="evidence" value="ECO:0007669"/>
    <property type="project" value="UniProtKB-SubCell"/>
</dbReference>
<name>A0A7S3E783_9RHOD</name>
<dbReference type="EMBL" id="HBHW01001644">
    <property type="protein sequence ID" value="CAE0033416.1"/>
    <property type="molecule type" value="Transcribed_RNA"/>
</dbReference>
<dbReference type="Pfam" id="PF07690">
    <property type="entry name" value="MFS_1"/>
    <property type="match status" value="1"/>
</dbReference>
<dbReference type="PANTHER" id="PTHR43124:SF3">
    <property type="entry name" value="CHLORAMPHENICOL EFFLUX PUMP RV0191"/>
    <property type="match status" value="1"/>
</dbReference>
<reference evidence="8" key="1">
    <citation type="submission" date="2021-01" db="EMBL/GenBank/DDBJ databases">
        <authorList>
            <person name="Corre E."/>
            <person name="Pelletier E."/>
            <person name="Niang G."/>
            <person name="Scheremetjew M."/>
            <person name="Finn R."/>
            <person name="Kale V."/>
            <person name="Holt S."/>
            <person name="Cochrane G."/>
            <person name="Meng A."/>
            <person name="Brown T."/>
            <person name="Cohen L."/>
        </authorList>
    </citation>
    <scope>NUCLEOTIDE SEQUENCE</scope>
    <source>
        <strain evidence="8">CCMP 769</strain>
    </source>
</reference>
<dbReference type="PROSITE" id="PS50850">
    <property type="entry name" value="MFS"/>
    <property type="match status" value="1"/>
</dbReference>
<evidence type="ECO:0000259" key="7">
    <source>
        <dbReference type="PROSITE" id="PS50850"/>
    </source>
</evidence>
<keyword evidence="5 6" id="KW-0472">Membrane</keyword>
<evidence type="ECO:0000256" key="4">
    <source>
        <dbReference type="ARBA" id="ARBA00022989"/>
    </source>
</evidence>
<feature type="transmembrane region" description="Helical" evidence="6">
    <location>
        <begin position="49"/>
        <end position="71"/>
    </location>
</feature>
<feature type="transmembrane region" description="Helical" evidence="6">
    <location>
        <begin position="164"/>
        <end position="189"/>
    </location>
</feature>